<dbReference type="GO" id="GO:0016747">
    <property type="term" value="F:acyltransferase activity, transferring groups other than amino-acyl groups"/>
    <property type="evidence" value="ECO:0007669"/>
    <property type="project" value="InterPro"/>
</dbReference>
<dbReference type="PROSITE" id="PS51186">
    <property type="entry name" value="GNAT"/>
    <property type="match status" value="1"/>
</dbReference>
<evidence type="ECO:0000313" key="2">
    <source>
        <dbReference type="EMBL" id="EFK97699.1"/>
    </source>
</evidence>
<comment type="caution">
    <text evidence="2">The sequence shown here is derived from an EMBL/GenBank/DDBJ whole genome shotgun (WGS) entry which is preliminary data.</text>
</comment>
<keyword evidence="2" id="KW-0808">Transferase</keyword>
<sequence length="210" mass="23621">MSILIRDVQAHELDAVLSLNNAAGRNILALDAAKLRYFYECATYFRVAVVGQQLAGFLIALDQDSGHDSPNFQWFRGRLDRFMYIDRIVIGKAHRGIGLGRIFYADVQSFTEVRSPRIACEVFLEPGNDIALLFHGTFGFHEAGQQMMPGVNRRVSMLVKDMCSWPWIEEIYYENGVCRLPDRPWLAARVQGGSEGCRATGTWGASTLPE</sequence>
<feature type="domain" description="N-acetyltransferase" evidence="1">
    <location>
        <begin position="3"/>
        <end position="162"/>
    </location>
</feature>
<dbReference type="AlphaFoldDB" id="D9PFG6"/>
<name>D9PFG6_9ZZZZ</name>
<gene>
    <name evidence="2" type="ORF">LDC_0245</name>
</gene>
<reference evidence="2" key="2">
    <citation type="journal article" date="2011" name="Microb. Ecol.">
        <title>Taxonomic and Functional Metagenomic Profiling of the Microbial Community in the Anoxic Sediment of a Sub-saline Shallow Lake (Laguna de Carrizo, Central Spain).</title>
        <authorList>
            <person name="Ferrer M."/>
            <person name="Guazzaroni M.E."/>
            <person name="Richter M."/>
            <person name="Garcia-Salamanca A."/>
            <person name="Yarza P."/>
            <person name="Suarez-Suarez A."/>
            <person name="Solano J."/>
            <person name="Alcaide M."/>
            <person name="van Dillewijn P."/>
            <person name="Molina-Henares M.A."/>
            <person name="Lopez-Cortes N."/>
            <person name="Al-Ramahi Y."/>
            <person name="Guerrero C."/>
            <person name="Acosta A."/>
            <person name="de Eugenio L.I."/>
            <person name="Martinez V."/>
            <person name="Marques S."/>
            <person name="Rojo F."/>
            <person name="Santero E."/>
            <person name="Genilloud O."/>
            <person name="Perez-Perez J."/>
            <person name="Rossello-Mora R."/>
            <person name="Ramos J.L."/>
        </authorList>
    </citation>
    <scope>NUCLEOTIDE SEQUENCE</scope>
</reference>
<evidence type="ECO:0000259" key="1">
    <source>
        <dbReference type="PROSITE" id="PS51186"/>
    </source>
</evidence>
<accession>D9PFG6</accession>
<proteinExistence type="predicted"/>
<reference evidence="2" key="1">
    <citation type="submission" date="2010-07" db="EMBL/GenBank/DDBJ databases">
        <authorList>
            <consortium name="CONSOLIDER consortium CSD2007-00005"/>
            <person name="Guazzaroni M.-E."/>
            <person name="Richter M."/>
            <person name="Garcia-Salamanca A."/>
            <person name="Yarza P."/>
            <person name="Ferrer M."/>
        </authorList>
    </citation>
    <scope>NUCLEOTIDE SEQUENCE</scope>
</reference>
<dbReference type="InterPro" id="IPR000182">
    <property type="entry name" value="GNAT_dom"/>
</dbReference>
<dbReference type="InterPro" id="IPR016181">
    <property type="entry name" value="Acyl_CoA_acyltransferase"/>
</dbReference>
<protein>
    <submittedName>
        <fullName evidence="2">GCN5-related N-acetyltransferase</fullName>
    </submittedName>
</protein>
<dbReference type="EMBL" id="ADZX01000064">
    <property type="protein sequence ID" value="EFK97699.1"/>
    <property type="molecule type" value="Genomic_DNA"/>
</dbReference>
<dbReference type="SUPFAM" id="SSF55729">
    <property type="entry name" value="Acyl-CoA N-acyltransferases (Nat)"/>
    <property type="match status" value="1"/>
</dbReference>
<organism evidence="2">
    <name type="scientific">sediment metagenome</name>
    <dbReference type="NCBI Taxonomy" id="749907"/>
    <lineage>
        <taxon>unclassified sequences</taxon>
        <taxon>metagenomes</taxon>
        <taxon>ecological metagenomes</taxon>
    </lineage>
</organism>
<dbReference type="Gene3D" id="3.40.630.30">
    <property type="match status" value="1"/>
</dbReference>